<gene>
    <name evidence="2" type="ORF">H8F01_09765</name>
</gene>
<name>A0A7G8Q9A3_9GAMM</name>
<organism evidence="2 3">
    <name type="scientific">Dyella telluris</name>
    <dbReference type="NCBI Taxonomy" id="2763498"/>
    <lineage>
        <taxon>Bacteria</taxon>
        <taxon>Pseudomonadati</taxon>
        <taxon>Pseudomonadota</taxon>
        <taxon>Gammaproteobacteria</taxon>
        <taxon>Lysobacterales</taxon>
        <taxon>Rhodanobacteraceae</taxon>
        <taxon>Dyella</taxon>
    </lineage>
</organism>
<dbReference type="EMBL" id="CP060412">
    <property type="protein sequence ID" value="QNK03361.1"/>
    <property type="molecule type" value="Genomic_DNA"/>
</dbReference>
<feature type="signal peptide" evidence="1">
    <location>
        <begin position="1"/>
        <end position="21"/>
    </location>
</feature>
<dbReference type="RefSeq" id="WP_187058831.1">
    <property type="nucleotide sequence ID" value="NZ_CP060412.1"/>
</dbReference>
<reference evidence="2 3" key="1">
    <citation type="submission" date="2020-08" db="EMBL/GenBank/DDBJ databases">
        <title>Dyella sp. G9 isolated from forest soil.</title>
        <authorList>
            <person name="Fu J."/>
            <person name="Qiu L."/>
        </authorList>
    </citation>
    <scope>NUCLEOTIDE SEQUENCE [LARGE SCALE GENOMIC DNA]</scope>
    <source>
        <strain evidence="2 3">G9</strain>
    </source>
</reference>
<dbReference type="Proteomes" id="UP000515873">
    <property type="component" value="Chromosome"/>
</dbReference>
<proteinExistence type="predicted"/>
<protein>
    <submittedName>
        <fullName evidence="2">Uncharacterized protein</fullName>
    </submittedName>
</protein>
<dbReference type="InterPro" id="IPR011990">
    <property type="entry name" value="TPR-like_helical_dom_sf"/>
</dbReference>
<keyword evidence="1" id="KW-0732">Signal</keyword>
<evidence type="ECO:0000256" key="1">
    <source>
        <dbReference type="SAM" id="SignalP"/>
    </source>
</evidence>
<evidence type="ECO:0000313" key="3">
    <source>
        <dbReference type="Proteomes" id="UP000515873"/>
    </source>
</evidence>
<keyword evidence="3" id="KW-1185">Reference proteome</keyword>
<dbReference type="SUPFAM" id="SSF48452">
    <property type="entry name" value="TPR-like"/>
    <property type="match status" value="1"/>
</dbReference>
<dbReference type="Gene3D" id="1.25.40.10">
    <property type="entry name" value="Tetratricopeptide repeat domain"/>
    <property type="match status" value="1"/>
</dbReference>
<sequence>MKIHGMVCTILFALAGHAAIAADIAPVATSTNAKLPVLMPDGRPYTDPDVTARGLPEASPFDQGSTAGAFPQIAPVRKLTDEGWLAASTHRSSAAQVNFERALRMTPNDRRLLWAYGWGMINLGDPACALEAFQRNLSLRPGQRPQWVPMAMALTYTASGQRDAALAWYRAAAQSDPVSFGTDNATLRTTLRWTASERSLIRQLIGYAAQGDGVPSSELAAR</sequence>
<feature type="chain" id="PRO_5028871052" evidence="1">
    <location>
        <begin position="22"/>
        <end position="222"/>
    </location>
</feature>
<dbReference type="AlphaFoldDB" id="A0A7G8Q9A3"/>
<dbReference type="KEGG" id="dtl:H8F01_09765"/>
<accession>A0A7G8Q9A3</accession>
<evidence type="ECO:0000313" key="2">
    <source>
        <dbReference type="EMBL" id="QNK03361.1"/>
    </source>
</evidence>